<evidence type="ECO:0000313" key="1">
    <source>
        <dbReference type="EMBL" id="KRG28712.1"/>
    </source>
</evidence>
<dbReference type="AlphaFoldDB" id="A0A0Q9ZK06"/>
<accession>A0A0Q9ZK06</accession>
<keyword evidence="2" id="KW-1185">Reference proteome</keyword>
<comment type="caution">
    <text evidence="1">The sequence shown here is derived from an EMBL/GenBank/DDBJ whole genome shotgun (WGS) entry which is preliminary data.</text>
</comment>
<dbReference type="EMBL" id="LKTP01000022">
    <property type="protein sequence ID" value="KRG28712.1"/>
    <property type="molecule type" value="Genomic_DNA"/>
</dbReference>
<dbReference type="STRING" id="270918.APR42_16785"/>
<organism evidence="1 2">
    <name type="scientific">Salegentibacter mishustinae</name>
    <dbReference type="NCBI Taxonomy" id="270918"/>
    <lineage>
        <taxon>Bacteria</taxon>
        <taxon>Pseudomonadati</taxon>
        <taxon>Bacteroidota</taxon>
        <taxon>Flavobacteriia</taxon>
        <taxon>Flavobacteriales</taxon>
        <taxon>Flavobacteriaceae</taxon>
        <taxon>Salegentibacter</taxon>
    </lineage>
</organism>
<gene>
    <name evidence="1" type="ORF">APR42_16785</name>
</gene>
<evidence type="ECO:0000313" key="2">
    <source>
        <dbReference type="Proteomes" id="UP000051643"/>
    </source>
</evidence>
<sequence length="232" mass="27533">MCTIFQKKNPVQMEDRIYYLIKFSEEKYINDLYENGTIFLNTFEYFQTQENNDFRGDPEEATIQIKNFPNPENYVIELTDTRTGDSIRKVPGEIFLSYKNLNPGNLYCMTCIKHSDFKNGKFEIDSKLEEFGNHALLINDPKEFKKRLEKEIHRLNLTYQARAVRYYDKWKHNGPLTLFHKTVDYSYQNEYRIVVPNNSNKPIKINIGSLSGISQIVTTEKLKRLKFQIRVE</sequence>
<name>A0A0Q9ZK06_9FLAO</name>
<proteinExistence type="predicted"/>
<protein>
    <submittedName>
        <fullName evidence="1">Uncharacterized protein</fullName>
    </submittedName>
</protein>
<dbReference type="Proteomes" id="UP000051643">
    <property type="component" value="Unassembled WGS sequence"/>
</dbReference>
<reference evidence="1" key="1">
    <citation type="submission" date="2015-10" db="EMBL/GenBank/DDBJ databases">
        <title>Draft genome sequence of Salegentibacter mishustinae KCTC 12263.</title>
        <authorList>
            <person name="Lin W."/>
            <person name="Zheng Q."/>
        </authorList>
    </citation>
    <scope>NUCLEOTIDE SEQUENCE [LARGE SCALE GENOMIC DNA]</scope>
    <source>
        <strain evidence="1">KCTC 12263</strain>
    </source>
</reference>